<dbReference type="AlphaFoldDB" id="A0A1I4VKE2"/>
<evidence type="ECO:0000313" key="3">
    <source>
        <dbReference type="Proteomes" id="UP000198575"/>
    </source>
</evidence>
<evidence type="ECO:0000313" key="2">
    <source>
        <dbReference type="EMBL" id="SFN01496.1"/>
    </source>
</evidence>
<organism evidence="2 3">
    <name type="scientific">Dokdonella immobilis</name>
    <dbReference type="NCBI Taxonomy" id="578942"/>
    <lineage>
        <taxon>Bacteria</taxon>
        <taxon>Pseudomonadati</taxon>
        <taxon>Pseudomonadota</taxon>
        <taxon>Gammaproteobacteria</taxon>
        <taxon>Lysobacterales</taxon>
        <taxon>Rhodanobacteraceae</taxon>
        <taxon>Dokdonella</taxon>
    </lineage>
</organism>
<protein>
    <submittedName>
        <fullName evidence="2">Uncharacterized protein</fullName>
    </submittedName>
</protein>
<dbReference type="EMBL" id="FOVF01000002">
    <property type="protein sequence ID" value="SFN01496.1"/>
    <property type="molecule type" value="Genomic_DNA"/>
</dbReference>
<dbReference type="Proteomes" id="UP000198575">
    <property type="component" value="Unassembled WGS sequence"/>
</dbReference>
<proteinExistence type="predicted"/>
<feature type="chain" id="PRO_5011601370" evidence="1">
    <location>
        <begin position="39"/>
        <end position="201"/>
    </location>
</feature>
<name>A0A1I4VKE2_9GAMM</name>
<keyword evidence="3" id="KW-1185">Reference proteome</keyword>
<evidence type="ECO:0000256" key="1">
    <source>
        <dbReference type="SAM" id="SignalP"/>
    </source>
</evidence>
<dbReference type="OrthoDB" id="9815730at2"/>
<accession>A0A1I4VKE2</accession>
<dbReference type="RefSeq" id="WP_139224823.1">
    <property type="nucleotide sequence ID" value="NZ_FOVF01000002.1"/>
</dbReference>
<reference evidence="2 3" key="1">
    <citation type="submission" date="2016-10" db="EMBL/GenBank/DDBJ databases">
        <authorList>
            <person name="de Groot N.N."/>
        </authorList>
    </citation>
    <scope>NUCLEOTIDE SEQUENCE [LARGE SCALE GENOMIC DNA]</scope>
    <source>
        <strain evidence="2 3">CGMCC 1.7659</strain>
    </source>
</reference>
<sequence length="201" mass="20241">MSTSNSLSVARKPRFSRAAVVASLALASATIGSSSAIAAIICSNFPAPVDVPATIDGAYVNFATGVVNLAGTVAGWDFNAYQTGGNLRFFTSTNAANTNRIVGTGTTADVLPAGTMIDGSSPLTTAGIVNPGALLGGVTNGYVGVAFNNEGTATTNYAWVSLSTTGPTGYPVTINQYCYQDDGSGIMAGTTPVSLQSYSVD</sequence>
<keyword evidence="1" id="KW-0732">Signal</keyword>
<feature type="signal peptide" evidence="1">
    <location>
        <begin position="1"/>
        <end position="38"/>
    </location>
</feature>
<gene>
    <name evidence="2" type="ORF">SAMN05216289_102172</name>
</gene>